<dbReference type="InterPro" id="IPR045490">
    <property type="entry name" value="DUF6432"/>
</dbReference>
<dbReference type="AlphaFoldDB" id="A0AAV3T1T0"/>
<dbReference type="Pfam" id="PF20024">
    <property type="entry name" value="DUF6432"/>
    <property type="match status" value="1"/>
</dbReference>
<keyword evidence="2" id="KW-1185">Reference proteome</keyword>
<dbReference type="Proteomes" id="UP001500194">
    <property type="component" value="Unassembled WGS sequence"/>
</dbReference>
<proteinExistence type="predicted"/>
<dbReference type="EMBL" id="BAAADU010000002">
    <property type="protein sequence ID" value="GAA0652013.1"/>
    <property type="molecule type" value="Genomic_DNA"/>
</dbReference>
<gene>
    <name evidence="1" type="ORF">GCM10009019_13870</name>
</gene>
<sequence>MQAAREHRDRENPQTEILDALVGRDEGMTVFELRSHVDADIDTLEDALSDLKSDSLITADTENGRTVITATAKAEPDREDAEETWLNRVLDRLPF</sequence>
<protein>
    <recommendedName>
        <fullName evidence="3">MarR family transcriptional regulator</fullName>
    </recommendedName>
</protein>
<organism evidence="1 2">
    <name type="scientific">Salarchaeum japonicum</name>
    <dbReference type="NCBI Taxonomy" id="555573"/>
    <lineage>
        <taxon>Archaea</taxon>
        <taxon>Methanobacteriati</taxon>
        <taxon>Methanobacteriota</taxon>
        <taxon>Stenosarchaea group</taxon>
        <taxon>Halobacteria</taxon>
        <taxon>Halobacteriales</taxon>
        <taxon>Halobacteriaceae</taxon>
    </lineage>
</organism>
<dbReference type="GeneID" id="68573940"/>
<dbReference type="RefSeq" id="WP_227260926.1">
    <property type="nucleotide sequence ID" value="NZ_BAAADU010000002.1"/>
</dbReference>
<evidence type="ECO:0008006" key="3">
    <source>
        <dbReference type="Google" id="ProtNLM"/>
    </source>
</evidence>
<evidence type="ECO:0000313" key="1">
    <source>
        <dbReference type="EMBL" id="GAA0652013.1"/>
    </source>
</evidence>
<evidence type="ECO:0000313" key="2">
    <source>
        <dbReference type="Proteomes" id="UP001500194"/>
    </source>
</evidence>
<comment type="caution">
    <text evidence="1">The sequence shown here is derived from an EMBL/GenBank/DDBJ whole genome shotgun (WGS) entry which is preliminary data.</text>
</comment>
<accession>A0AAV3T1T0</accession>
<reference evidence="1 2" key="1">
    <citation type="journal article" date="2019" name="Int. J. Syst. Evol. Microbiol.">
        <title>The Global Catalogue of Microorganisms (GCM) 10K type strain sequencing project: providing services to taxonomists for standard genome sequencing and annotation.</title>
        <authorList>
            <consortium name="The Broad Institute Genomics Platform"/>
            <consortium name="The Broad Institute Genome Sequencing Center for Infectious Disease"/>
            <person name="Wu L."/>
            <person name="Ma J."/>
        </authorList>
    </citation>
    <scope>NUCLEOTIDE SEQUENCE [LARGE SCALE GENOMIC DNA]</scope>
    <source>
        <strain evidence="1 2">JCM 16327</strain>
    </source>
</reference>
<name>A0AAV3T1T0_9EURY</name>